<name>A0ABR5MMU2_9BACI</name>
<evidence type="ECO:0000313" key="2">
    <source>
        <dbReference type="Proteomes" id="UP000037854"/>
    </source>
</evidence>
<gene>
    <name evidence="1" type="ORF">AFL42_02290</name>
</gene>
<sequence length="69" mass="8479">MRKEYNKEYKVLFTEEFELCLDNIQQFFLEQGEETIQWWYLQEDEIIEYIETRLSENPFMGPPVKSGSF</sequence>
<dbReference type="EMBL" id="LGTK01000004">
    <property type="protein sequence ID" value="KPH78242.1"/>
    <property type="molecule type" value="Genomic_DNA"/>
</dbReference>
<reference evidence="1 2" key="1">
    <citation type="submission" date="2015-07" db="EMBL/GenBank/DDBJ databases">
        <title>High-quality draft genome sequence of Oceanobacillus caeni HM6, a bacillus isolated from a human feces.</title>
        <authorList>
            <person name="Kumar J."/>
            <person name="Verma M.K."/>
            <person name="Pandey R."/>
            <person name="Bhambi M."/>
            <person name="Chauhan N."/>
        </authorList>
    </citation>
    <scope>NUCLEOTIDE SEQUENCE [LARGE SCALE GENOMIC DNA]</scope>
    <source>
        <strain evidence="1 2">HM6</strain>
    </source>
</reference>
<dbReference type="Proteomes" id="UP000037854">
    <property type="component" value="Unassembled WGS sequence"/>
</dbReference>
<keyword evidence="2" id="KW-1185">Reference proteome</keyword>
<accession>A0ABR5MMU2</accession>
<dbReference type="RefSeq" id="WP_060667698.1">
    <property type="nucleotide sequence ID" value="NZ_JARTGE010000041.1"/>
</dbReference>
<comment type="caution">
    <text evidence="1">The sequence shown here is derived from an EMBL/GenBank/DDBJ whole genome shotgun (WGS) entry which is preliminary data.</text>
</comment>
<protein>
    <submittedName>
        <fullName evidence="1">Uncharacterized protein</fullName>
    </submittedName>
</protein>
<organism evidence="1 2">
    <name type="scientific">Oceanobacillus caeni</name>
    <dbReference type="NCBI Taxonomy" id="405946"/>
    <lineage>
        <taxon>Bacteria</taxon>
        <taxon>Bacillati</taxon>
        <taxon>Bacillota</taxon>
        <taxon>Bacilli</taxon>
        <taxon>Bacillales</taxon>
        <taxon>Bacillaceae</taxon>
        <taxon>Oceanobacillus</taxon>
    </lineage>
</organism>
<proteinExistence type="predicted"/>
<evidence type="ECO:0000313" key="1">
    <source>
        <dbReference type="EMBL" id="KPH78242.1"/>
    </source>
</evidence>